<feature type="compositionally biased region" description="Polar residues" evidence="9">
    <location>
        <begin position="1"/>
        <end position="15"/>
    </location>
</feature>
<accession>A0A553NEY2</accession>
<comment type="similarity">
    <text evidence="3">Belongs to the ubiquitin-activating E1 family.</text>
</comment>
<dbReference type="Gene3D" id="2.40.30.180">
    <property type="entry name" value="Ubiquitin-activating enzyme E1, FCCH domain"/>
    <property type="match status" value="1"/>
</dbReference>
<dbReference type="InterPro" id="IPR032418">
    <property type="entry name" value="E1_FCCH"/>
</dbReference>
<dbReference type="FunFam" id="3.40.50.720:FF:000015">
    <property type="entry name" value="Ubiquitin-activating enzyme E1 1"/>
    <property type="match status" value="1"/>
</dbReference>
<dbReference type="InterPro" id="IPR035985">
    <property type="entry name" value="Ubiquitin-activating_enz"/>
</dbReference>
<comment type="catalytic activity">
    <reaction evidence="1">
        <text>ATP + ubiquitin + [E1 ubiquitin-activating enzyme]-L-cysteine = AMP + diphosphate + S-ubiquitinyl-[E1 ubiquitin-activating enzyme]-L-cysteine.</text>
        <dbReference type="EC" id="6.2.1.45"/>
    </reaction>
</comment>
<evidence type="ECO:0000256" key="2">
    <source>
        <dbReference type="ARBA" id="ARBA00004906"/>
    </source>
</evidence>
<dbReference type="Gene3D" id="3.50.50.80">
    <property type="entry name" value="Ubiquitin-activating enzyme E1, inactive adenylation domain, subdomain 1"/>
    <property type="match status" value="1"/>
</dbReference>
<feature type="region of interest" description="Disordered" evidence="9">
    <location>
        <begin position="439"/>
        <end position="473"/>
    </location>
</feature>
<dbReference type="PRINTS" id="PR01849">
    <property type="entry name" value="UBIQUITINACT"/>
</dbReference>
<name>A0A553NEY2_TIGCA</name>
<evidence type="ECO:0000256" key="3">
    <source>
        <dbReference type="ARBA" id="ARBA00005673"/>
    </source>
</evidence>
<dbReference type="PANTHER" id="PTHR10953">
    <property type="entry name" value="UBIQUITIN-ACTIVATING ENZYME E1"/>
    <property type="match status" value="1"/>
</dbReference>
<dbReference type="Pfam" id="PF16190">
    <property type="entry name" value="E1_FCCH"/>
    <property type="match status" value="1"/>
</dbReference>
<dbReference type="InterPro" id="IPR019572">
    <property type="entry name" value="UBA_E1_SCCH"/>
</dbReference>
<dbReference type="UniPathway" id="UPA00143"/>
<dbReference type="Pfam" id="PF10585">
    <property type="entry name" value="UBA_E1_SCCH"/>
    <property type="match status" value="2"/>
</dbReference>
<dbReference type="InterPro" id="IPR018965">
    <property type="entry name" value="Ub-activating_enz_E1_C"/>
</dbReference>
<dbReference type="GO" id="GO:0005524">
    <property type="term" value="F:ATP binding"/>
    <property type="evidence" value="ECO:0007669"/>
    <property type="project" value="UniProtKB-KW"/>
</dbReference>
<sequence>MGSCASSNSDTTSARARQDWGHEQERDGDSQPTDDFMAENMGNLIETKDHVDEGLYSRQLYVIGKEAQARLQSSKVLVSGLDGLGLEICKNLALSGVGVLTLHDNGIASSLDLASNFYLSDARSPEKRAMAVIPHLEDLNQNVEFRVISEIEETDVQDHDVIVICGASESTQINLSQWSRQNDKKFVLGDVIGAVCYGFCDFGSNFEVIDPDGEEPVEVDIVSISHDDVGSVICFGEERHGLGDKDVVMFHDVRGMEELNGQERLIHVTSPFTFTIGDTSSLSPYTSGGRVIQLKQPRVISHSSLQESLLDPQIEVTDWANPQRSEFLHRAIRTLYAMESNRQGLQETDEDASYLAPLNAFLDEMKSQYGDVVNKHHLEEDLERLFESRKGRPGPLCAFLGGILSQEVMKSCTGKFSPLQQWFYYDMLDCVLTKQMQSNVSNPDNDHGVDDEDEEAEGAEEEGAPQNDPMQSNRYLGQEVVFGRDLQKKLAQLKVFVVGSGAIGCELLKNLAMMGVGVGDEGKIVVTDPDRIERSNLSRQFLFRNSDIGNNKAQTSAAAIMEMNPAVHVEVFEERVGKESEAVFTEDFWKQFDVIVNALDNVSARQYVDEQCVRHEKPLLESGTLGTKGNVQVIIPHLTESYEDSQDPPEKEIPMCTLKHYPFTLEHTIHWAKDLFHGLFERPSVLMEKFLIQEVELSEDARTDLSDFLFCFPLQPDRLCQSALDCLEWARSLWEQRFANEIKQILHIFPPDALASSDDSDVPQTDNENDEKEDTSEEGLLSPKLEALDGLPGNSPFQQIQTIEFEKDDDDNGHMDFIYAAASIRAQNYGIPIKDRPTAKRIAGRIIPAMATTTSVVGALACMELYKVALNGNAAFTAPRVSYRNSFTNLSLPLFAFSAPLSPKKLSRNWTKWDRIDLDGGLTLEKILSLLKNDYSVTPTMLVCGPLCLYANFQSEEKRAQRSNMTCKEVIEELTQKDLPEHVKSLWIYVAAVDEQEEDVDIPCLRIRIS</sequence>
<dbReference type="Gene3D" id="3.10.290.60">
    <property type="entry name" value="Ubiquitin-activating enzyme E1, UFD domain"/>
    <property type="match status" value="1"/>
</dbReference>
<dbReference type="Proteomes" id="UP000318571">
    <property type="component" value="Chromosome 10"/>
</dbReference>
<feature type="non-terminal residue" evidence="11">
    <location>
        <position position="1010"/>
    </location>
</feature>
<dbReference type="EC" id="6.2.1.45" evidence="4"/>
<feature type="compositionally biased region" description="Basic and acidic residues" evidence="9">
    <location>
        <begin position="16"/>
        <end position="29"/>
    </location>
</feature>
<keyword evidence="5" id="KW-0436">Ligase</keyword>
<evidence type="ECO:0000256" key="4">
    <source>
        <dbReference type="ARBA" id="ARBA00012990"/>
    </source>
</evidence>
<dbReference type="GO" id="GO:0004839">
    <property type="term" value="F:ubiquitin activating enzyme activity"/>
    <property type="evidence" value="ECO:0007669"/>
    <property type="project" value="UniProtKB-EC"/>
</dbReference>
<dbReference type="Pfam" id="PF16191">
    <property type="entry name" value="E1_4HB"/>
    <property type="match status" value="1"/>
</dbReference>
<feature type="region of interest" description="Disordered" evidence="9">
    <location>
        <begin position="1"/>
        <end position="37"/>
    </location>
</feature>
<evidence type="ECO:0000256" key="5">
    <source>
        <dbReference type="ARBA" id="ARBA00022598"/>
    </source>
</evidence>
<dbReference type="SMART" id="SM00985">
    <property type="entry name" value="UBA_e1_C"/>
    <property type="match status" value="1"/>
</dbReference>
<evidence type="ECO:0000256" key="9">
    <source>
        <dbReference type="SAM" id="MobiDB-lite"/>
    </source>
</evidence>
<keyword evidence="8" id="KW-0067">ATP-binding</keyword>
<dbReference type="InterPro" id="IPR042449">
    <property type="entry name" value="Ub-E1_IAD_1"/>
</dbReference>
<evidence type="ECO:0000256" key="1">
    <source>
        <dbReference type="ARBA" id="ARBA00000488"/>
    </source>
</evidence>
<dbReference type="GO" id="GO:0005737">
    <property type="term" value="C:cytoplasm"/>
    <property type="evidence" value="ECO:0007669"/>
    <property type="project" value="TreeGrafter"/>
</dbReference>
<feature type="compositionally biased region" description="Acidic residues" evidence="9">
    <location>
        <begin position="767"/>
        <end position="777"/>
    </location>
</feature>
<dbReference type="InterPro" id="IPR042302">
    <property type="entry name" value="E1_FCCH_sf"/>
</dbReference>
<dbReference type="InterPro" id="IPR042063">
    <property type="entry name" value="Ubi_acti_E1_SCCH"/>
</dbReference>
<dbReference type="PANTHER" id="PTHR10953:SF4">
    <property type="entry name" value="UBIQUITIN-ACTIVATING ENZYME E1 C-TERMINAL DOMAIN-CONTAINING PROTEIN"/>
    <property type="match status" value="1"/>
</dbReference>
<dbReference type="FunFam" id="3.50.50.80:FF:000002">
    <property type="entry name" value="SUMO-activating enzyme subunit 2"/>
    <property type="match status" value="1"/>
</dbReference>
<dbReference type="FunFam" id="2.40.30.180:FF:000002">
    <property type="entry name" value="Ubiquitin-activating enzyme E1 2"/>
    <property type="match status" value="1"/>
</dbReference>
<evidence type="ECO:0000313" key="11">
    <source>
        <dbReference type="EMBL" id="TRY64013.1"/>
    </source>
</evidence>
<dbReference type="FunFam" id="3.10.290.60:FF:000001">
    <property type="entry name" value="Ubiquitin-activating enzyme E1 2"/>
    <property type="match status" value="1"/>
</dbReference>
<comment type="caution">
    <text evidence="11">The sequence shown here is derived from an EMBL/GenBank/DDBJ whole genome shotgun (WGS) entry which is preliminary data.</text>
</comment>
<organism evidence="11 12">
    <name type="scientific">Tigriopus californicus</name>
    <name type="common">Marine copepod</name>
    <dbReference type="NCBI Taxonomy" id="6832"/>
    <lineage>
        <taxon>Eukaryota</taxon>
        <taxon>Metazoa</taxon>
        <taxon>Ecdysozoa</taxon>
        <taxon>Arthropoda</taxon>
        <taxon>Crustacea</taxon>
        <taxon>Multicrustacea</taxon>
        <taxon>Hexanauplia</taxon>
        <taxon>Copepoda</taxon>
        <taxon>Harpacticoida</taxon>
        <taxon>Harpacticidae</taxon>
        <taxon>Tigriopus</taxon>
    </lineage>
</organism>
<evidence type="ECO:0000256" key="7">
    <source>
        <dbReference type="ARBA" id="ARBA00022786"/>
    </source>
</evidence>
<feature type="region of interest" description="Disordered" evidence="9">
    <location>
        <begin position="754"/>
        <end position="781"/>
    </location>
</feature>
<keyword evidence="6" id="KW-0547">Nucleotide-binding</keyword>
<keyword evidence="12" id="KW-1185">Reference proteome</keyword>
<dbReference type="Gene3D" id="3.40.50.12550">
    <property type="entry name" value="Ubiquitin-activating enzyme E1, inactive adenylation domain, subdomain 2"/>
    <property type="match status" value="1"/>
</dbReference>
<evidence type="ECO:0000313" key="12">
    <source>
        <dbReference type="Proteomes" id="UP000318571"/>
    </source>
</evidence>
<evidence type="ECO:0000256" key="6">
    <source>
        <dbReference type="ARBA" id="ARBA00022741"/>
    </source>
</evidence>
<dbReference type="GO" id="GO:0031510">
    <property type="term" value="C:SUMO activating enzyme complex"/>
    <property type="evidence" value="ECO:0007669"/>
    <property type="project" value="TreeGrafter"/>
</dbReference>
<protein>
    <recommendedName>
        <fullName evidence="4">E1 ubiquitin-activating enzyme</fullName>
        <ecNumber evidence="4">6.2.1.45</ecNumber>
    </recommendedName>
</protein>
<dbReference type="SUPFAM" id="SSF69572">
    <property type="entry name" value="Activating enzymes of the ubiquitin-like proteins"/>
    <property type="match status" value="2"/>
</dbReference>
<dbReference type="Pfam" id="PF00899">
    <property type="entry name" value="ThiF"/>
    <property type="match status" value="1"/>
</dbReference>
<dbReference type="InterPro" id="IPR000594">
    <property type="entry name" value="ThiF_NAD_FAD-bd"/>
</dbReference>
<evidence type="ECO:0000256" key="8">
    <source>
        <dbReference type="ARBA" id="ARBA00022840"/>
    </source>
</evidence>
<feature type="compositionally biased region" description="Acidic residues" evidence="9">
    <location>
        <begin position="449"/>
        <end position="463"/>
    </location>
</feature>
<keyword evidence="7" id="KW-0833">Ubl conjugation pathway</keyword>
<dbReference type="GO" id="GO:0019948">
    <property type="term" value="F:SUMO activating enzyme activity"/>
    <property type="evidence" value="ECO:0007669"/>
    <property type="project" value="TreeGrafter"/>
</dbReference>
<dbReference type="EMBL" id="VCGU01000458">
    <property type="protein sequence ID" value="TRY64013.1"/>
    <property type="molecule type" value="Genomic_DNA"/>
</dbReference>
<feature type="domain" description="Ubiquitin-activating enzyme E1 C-terminal" evidence="10">
    <location>
        <begin position="883"/>
        <end position="1005"/>
    </location>
</feature>
<dbReference type="Pfam" id="PF09358">
    <property type="entry name" value="E1_UFD"/>
    <property type="match status" value="1"/>
</dbReference>
<dbReference type="Gene3D" id="3.40.50.720">
    <property type="entry name" value="NAD(P)-binding Rossmann-like Domain"/>
    <property type="match status" value="1"/>
</dbReference>
<dbReference type="InterPro" id="IPR038252">
    <property type="entry name" value="UBA_E1_C_sf"/>
</dbReference>
<dbReference type="InterPro" id="IPR045886">
    <property type="entry name" value="ThiF/MoeB/HesA"/>
</dbReference>
<gene>
    <name evidence="11" type="ORF">TCAL_05576</name>
</gene>
<dbReference type="STRING" id="6832.A0A553NEY2"/>
<comment type="pathway">
    <text evidence="2">Protein modification; protein ubiquitination.</text>
</comment>
<dbReference type="InterPro" id="IPR032420">
    <property type="entry name" value="E1_4HB"/>
</dbReference>
<reference evidence="11 12" key="1">
    <citation type="journal article" date="2018" name="Nat. Ecol. Evol.">
        <title>Genomic signatures of mitonuclear coevolution across populations of Tigriopus californicus.</title>
        <authorList>
            <person name="Barreto F.S."/>
            <person name="Watson E.T."/>
            <person name="Lima T.G."/>
            <person name="Willett C.S."/>
            <person name="Edmands S."/>
            <person name="Li W."/>
            <person name="Burton R.S."/>
        </authorList>
    </citation>
    <scope>NUCLEOTIDE SEQUENCE [LARGE SCALE GENOMIC DNA]</scope>
    <source>
        <strain evidence="11 12">San Diego</strain>
    </source>
</reference>
<proteinExistence type="inferred from homology"/>
<dbReference type="AlphaFoldDB" id="A0A553NEY2"/>
<dbReference type="InterPro" id="IPR000011">
    <property type="entry name" value="UBQ/SUMO-activ_enz_E1-like"/>
</dbReference>
<dbReference type="GO" id="GO:0016925">
    <property type="term" value="P:protein sumoylation"/>
    <property type="evidence" value="ECO:0007669"/>
    <property type="project" value="TreeGrafter"/>
</dbReference>
<evidence type="ECO:0000259" key="10">
    <source>
        <dbReference type="SMART" id="SM00985"/>
    </source>
</evidence>
<dbReference type="Gene3D" id="1.10.10.2660">
    <property type="entry name" value="Ubiquitin-activating enzyme E1, SCCH domain"/>
    <property type="match status" value="1"/>
</dbReference>